<comment type="caution">
    <text evidence="1">The sequence shown here is derived from an EMBL/GenBank/DDBJ whole genome shotgun (WGS) entry which is preliminary data.</text>
</comment>
<organism evidence="1 2">
    <name type="scientific">Croceitalea rosinachiae</name>
    <dbReference type="NCBI Taxonomy" id="3075596"/>
    <lineage>
        <taxon>Bacteria</taxon>
        <taxon>Pseudomonadati</taxon>
        <taxon>Bacteroidota</taxon>
        <taxon>Flavobacteriia</taxon>
        <taxon>Flavobacteriales</taxon>
        <taxon>Flavobacteriaceae</taxon>
        <taxon>Croceitalea</taxon>
    </lineage>
</organism>
<gene>
    <name evidence="1" type="ORF">RM706_13500</name>
</gene>
<evidence type="ECO:0008006" key="3">
    <source>
        <dbReference type="Google" id="ProtNLM"/>
    </source>
</evidence>
<keyword evidence="2" id="KW-1185">Reference proteome</keyword>
<reference evidence="1 2" key="1">
    <citation type="submission" date="2023-09" db="EMBL/GenBank/DDBJ databases">
        <authorList>
            <person name="Rey-Velasco X."/>
        </authorList>
    </citation>
    <scope>NUCLEOTIDE SEQUENCE [LARGE SCALE GENOMIC DNA]</scope>
    <source>
        <strain evidence="1 2">F388</strain>
    </source>
</reference>
<evidence type="ECO:0000313" key="1">
    <source>
        <dbReference type="EMBL" id="MDT0608058.1"/>
    </source>
</evidence>
<proteinExistence type="predicted"/>
<dbReference type="RefSeq" id="WP_311352429.1">
    <property type="nucleotide sequence ID" value="NZ_JAVRHR010000003.1"/>
</dbReference>
<evidence type="ECO:0000313" key="2">
    <source>
        <dbReference type="Proteomes" id="UP001255246"/>
    </source>
</evidence>
<protein>
    <recommendedName>
        <fullName evidence="3">Signal peptidase I</fullName>
    </recommendedName>
</protein>
<name>A0ABU3ADR1_9FLAO</name>
<accession>A0ABU3ADR1</accession>
<dbReference type="EMBL" id="JAVRHR010000003">
    <property type="protein sequence ID" value="MDT0608058.1"/>
    <property type="molecule type" value="Genomic_DNA"/>
</dbReference>
<dbReference type="Proteomes" id="UP001255246">
    <property type="component" value="Unassembled WGS sequence"/>
</dbReference>
<sequence>MKKIILVFIIIILSLIFWNSFFPKTLVAGTYVSNNMEPLLEGPKGIDTLVLLENGKYENRTWGEGNYEINGSEIHFIIQYPHGEMNYYSSFSRPYFIGPPQIVLNYDLGYFYRKVQ</sequence>